<keyword evidence="2" id="KW-1185">Reference proteome</keyword>
<dbReference type="AlphaFoldDB" id="A0A2U2X0R4"/>
<organism evidence="1 2">
    <name type="scientific">Brumimicrobium oceani</name>
    <dbReference type="NCBI Taxonomy" id="2100725"/>
    <lineage>
        <taxon>Bacteria</taxon>
        <taxon>Pseudomonadati</taxon>
        <taxon>Bacteroidota</taxon>
        <taxon>Flavobacteriia</taxon>
        <taxon>Flavobacteriales</taxon>
        <taxon>Crocinitomicaceae</taxon>
        <taxon>Brumimicrobium</taxon>
    </lineage>
</organism>
<reference evidence="1 2" key="2">
    <citation type="submission" date="2018-05" db="EMBL/GenBank/DDBJ databases">
        <authorList>
            <person name="Lanie J.A."/>
            <person name="Ng W.-L."/>
            <person name="Kazmierczak K.M."/>
            <person name="Andrzejewski T.M."/>
            <person name="Davidsen T.M."/>
            <person name="Wayne K.J."/>
            <person name="Tettelin H."/>
            <person name="Glass J.I."/>
            <person name="Rusch D."/>
            <person name="Podicherti R."/>
            <person name="Tsui H.-C.T."/>
            <person name="Winkler M.E."/>
        </authorList>
    </citation>
    <scope>NUCLEOTIDE SEQUENCE [LARGE SCALE GENOMIC DNA]</scope>
    <source>
        <strain evidence="1 2">C305</strain>
    </source>
</reference>
<dbReference type="OrthoDB" id="1467500at2"/>
<dbReference type="PROSITE" id="PS51257">
    <property type="entry name" value="PROKAR_LIPOPROTEIN"/>
    <property type="match status" value="1"/>
</dbReference>
<proteinExistence type="predicted"/>
<comment type="caution">
    <text evidence="1">The sequence shown here is derived from an EMBL/GenBank/DDBJ whole genome shotgun (WGS) entry which is preliminary data.</text>
</comment>
<sequence length="129" mass="14875">MKNSISLLFIVSLALFFLSCNVKNIEKYNEEFKGQWRTAVFYSPTKGDSIRNFLSIDGKDSGFGVACDKDEPFEECLFFQTGKVKYNKSTKGMQFGNSVQQIRQVTQEPFINESGIWELSLDSLKYFKY</sequence>
<name>A0A2U2X0R4_9FLAO</name>
<dbReference type="EMBL" id="QFRJ01000018">
    <property type="protein sequence ID" value="PWH81377.1"/>
    <property type="molecule type" value="Genomic_DNA"/>
</dbReference>
<evidence type="ECO:0008006" key="3">
    <source>
        <dbReference type="Google" id="ProtNLM"/>
    </source>
</evidence>
<evidence type="ECO:0000313" key="2">
    <source>
        <dbReference type="Proteomes" id="UP000245370"/>
    </source>
</evidence>
<evidence type="ECO:0000313" key="1">
    <source>
        <dbReference type="EMBL" id="PWH81377.1"/>
    </source>
</evidence>
<dbReference type="RefSeq" id="WP_109360683.1">
    <property type="nucleotide sequence ID" value="NZ_QFRJ01000018.1"/>
</dbReference>
<dbReference type="Proteomes" id="UP000245370">
    <property type="component" value="Unassembled WGS sequence"/>
</dbReference>
<accession>A0A2U2X0R4</accession>
<protein>
    <recommendedName>
        <fullName evidence="3">Lipocalin-like domain-containing protein</fullName>
    </recommendedName>
</protein>
<reference evidence="1 2" key="1">
    <citation type="submission" date="2018-05" db="EMBL/GenBank/DDBJ databases">
        <title>Brumimicrobium oceani sp. nov., isolated from coastal sediment.</title>
        <authorList>
            <person name="Kou Y."/>
        </authorList>
    </citation>
    <scope>NUCLEOTIDE SEQUENCE [LARGE SCALE GENOMIC DNA]</scope>
    <source>
        <strain evidence="1 2">C305</strain>
    </source>
</reference>
<gene>
    <name evidence="1" type="ORF">DIT68_15225</name>
</gene>